<feature type="transmembrane region" description="Helical" evidence="7">
    <location>
        <begin position="268"/>
        <end position="290"/>
    </location>
</feature>
<evidence type="ECO:0000256" key="6">
    <source>
        <dbReference type="ARBA" id="ARBA00023136"/>
    </source>
</evidence>
<feature type="transmembrane region" description="Helical" evidence="7">
    <location>
        <begin position="517"/>
        <end position="539"/>
    </location>
</feature>
<evidence type="ECO:0000259" key="9">
    <source>
        <dbReference type="Pfam" id="PF21082"/>
    </source>
</evidence>
<dbReference type="SUPFAM" id="SSF82861">
    <property type="entry name" value="Mechanosensitive channel protein MscS (YggB), transmembrane region"/>
    <property type="match status" value="1"/>
</dbReference>
<dbReference type="InterPro" id="IPR023408">
    <property type="entry name" value="MscS_beta-dom_sf"/>
</dbReference>
<feature type="transmembrane region" description="Helical" evidence="7">
    <location>
        <begin position="185"/>
        <end position="218"/>
    </location>
</feature>
<proteinExistence type="inferred from homology"/>
<dbReference type="InterPro" id="IPR010920">
    <property type="entry name" value="LSM_dom_sf"/>
</dbReference>
<evidence type="ECO:0000256" key="4">
    <source>
        <dbReference type="ARBA" id="ARBA00022692"/>
    </source>
</evidence>
<dbReference type="InterPro" id="IPR049278">
    <property type="entry name" value="MS_channel_C"/>
</dbReference>
<evidence type="ECO:0000256" key="2">
    <source>
        <dbReference type="ARBA" id="ARBA00008017"/>
    </source>
</evidence>
<evidence type="ECO:0000256" key="5">
    <source>
        <dbReference type="ARBA" id="ARBA00022989"/>
    </source>
</evidence>
<keyword evidence="3" id="KW-1003">Cell membrane</keyword>
<name>A0A1J5QQA5_9ZZZZ</name>
<gene>
    <name evidence="12" type="primary">ybiO</name>
    <name evidence="12" type="ORF">GALL_325840</name>
</gene>
<reference evidence="12" key="1">
    <citation type="submission" date="2016-10" db="EMBL/GenBank/DDBJ databases">
        <title>Sequence of Gallionella enrichment culture.</title>
        <authorList>
            <person name="Poehlein A."/>
            <person name="Muehling M."/>
            <person name="Daniel R."/>
        </authorList>
    </citation>
    <scope>NUCLEOTIDE SEQUENCE</scope>
</reference>
<comment type="similarity">
    <text evidence="2">Belongs to the MscS (TC 1.A.23) family.</text>
</comment>
<dbReference type="Pfam" id="PF21082">
    <property type="entry name" value="MS_channel_3rd"/>
    <property type="match status" value="1"/>
</dbReference>
<dbReference type="InterPro" id="IPR011014">
    <property type="entry name" value="MscS_channel_TM-2"/>
</dbReference>
<dbReference type="Gene3D" id="1.10.287.1260">
    <property type="match status" value="1"/>
</dbReference>
<dbReference type="GO" id="GO:0008381">
    <property type="term" value="F:mechanosensitive monoatomic ion channel activity"/>
    <property type="evidence" value="ECO:0007669"/>
    <property type="project" value="InterPro"/>
</dbReference>
<dbReference type="EMBL" id="MLJW01000534">
    <property type="protein sequence ID" value="OIQ85584.1"/>
    <property type="molecule type" value="Genomic_DNA"/>
</dbReference>
<feature type="domain" description="Mechanosensitive ion channel transmembrane helices 2/3" evidence="10">
    <location>
        <begin position="525"/>
        <end position="561"/>
    </location>
</feature>
<dbReference type="Pfam" id="PF21088">
    <property type="entry name" value="MS_channel_1st"/>
    <property type="match status" value="1"/>
</dbReference>
<dbReference type="PANTHER" id="PTHR30460:SF0">
    <property type="entry name" value="MODERATE CONDUCTANCE MECHANOSENSITIVE CHANNEL YBIO"/>
    <property type="match status" value="1"/>
</dbReference>
<dbReference type="Gene3D" id="2.30.30.60">
    <property type="match status" value="1"/>
</dbReference>
<feature type="transmembrane region" description="Helical" evidence="7">
    <location>
        <begin position="423"/>
        <end position="447"/>
    </location>
</feature>
<dbReference type="Pfam" id="PF25392">
    <property type="entry name" value="MS_channel_TM1"/>
    <property type="match status" value="1"/>
</dbReference>
<evidence type="ECO:0000259" key="11">
    <source>
        <dbReference type="Pfam" id="PF25392"/>
    </source>
</evidence>
<keyword evidence="4 7" id="KW-0812">Transmembrane</keyword>
<dbReference type="PANTHER" id="PTHR30460">
    <property type="entry name" value="MODERATE CONDUCTANCE MECHANOSENSITIVE CHANNEL YBIO"/>
    <property type="match status" value="1"/>
</dbReference>
<dbReference type="InterPro" id="IPR049142">
    <property type="entry name" value="MS_channel_1st"/>
</dbReference>
<evidence type="ECO:0000259" key="8">
    <source>
        <dbReference type="Pfam" id="PF00924"/>
    </source>
</evidence>
<dbReference type="InterPro" id="IPR011066">
    <property type="entry name" value="MscS_channel_C_sf"/>
</dbReference>
<evidence type="ECO:0000259" key="10">
    <source>
        <dbReference type="Pfam" id="PF21088"/>
    </source>
</evidence>
<feature type="transmembrane region" description="Helical" evidence="7">
    <location>
        <begin position="380"/>
        <end position="402"/>
    </location>
</feature>
<keyword evidence="5 7" id="KW-1133">Transmembrane helix</keyword>
<evidence type="ECO:0000256" key="3">
    <source>
        <dbReference type="ARBA" id="ARBA00022475"/>
    </source>
</evidence>
<feature type="transmembrane region" description="Helical" evidence="7">
    <location>
        <begin position="296"/>
        <end position="319"/>
    </location>
</feature>
<feature type="domain" description="Moderate conductance mechanosensitive channel YbiO-like transmembrane helix 1" evidence="11">
    <location>
        <begin position="380"/>
        <end position="455"/>
    </location>
</feature>
<feature type="domain" description="Mechanosensitive ion channel MscS" evidence="8">
    <location>
        <begin position="563"/>
        <end position="626"/>
    </location>
</feature>
<dbReference type="GO" id="GO:0005886">
    <property type="term" value="C:plasma membrane"/>
    <property type="evidence" value="ECO:0007669"/>
    <property type="project" value="UniProtKB-SubCell"/>
</dbReference>
<keyword evidence="6 7" id="KW-0472">Membrane</keyword>
<protein>
    <submittedName>
        <fullName evidence="12">Moderate conductance mechanosensitive channel YbiO</fullName>
    </submittedName>
</protein>
<feature type="transmembrane region" description="Helical" evidence="7">
    <location>
        <begin position="545"/>
        <end position="564"/>
    </location>
</feature>
<dbReference type="Gene3D" id="3.30.70.100">
    <property type="match status" value="1"/>
</dbReference>
<feature type="transmembrane region" description="Helical" evidence="7">
    <location>
        <begin position="144"/>
        <end position="164"/>
    </location>
</feature>
<organism evidence="12">
    <name type="scientific">mine drainage metagenome</name>
    <dbReference type="NCBI Taxonomy" id="410659"/>
    <lineage>
        <taxon>unclassified sequences</taxon>
        <taxon>metagenomes</taxon>
        <taxon>ecological metagenomes</taxon>
    </lineage>
</organism>
<comment type="subcellular location">
    <subcellularLocation>
        <location evidence="1">Cell membrane</location>
        <topology evidence="1">Multi-pass membrane protein</topology>
    </subcellularLocation>
</comment>
<dbReference type="SUPFAM" id="SSF50182">
    <property type="entry name" value="Sm-like ribonucleoproteins"/>
    <property type="match status" value="1"/>
</dbReference>
<evidence type="ECO:0000256" key="1">
    <source>
        <dbReference type="ARBA" id="ARBA00004651"/>
    </source>
</evidence>
<dbReference type="SUPFAM" id="SSF82689">
    <property type="entry name" value="Mechanosensitive channel protein MscS (YggB), C-terminal domain"/>
    <property type="match status" value="1"/>
</dbReference>
<evidence type="ECO:0000256" key="7">
    <source>
        <dbReference type="SAM" id="Phobius"/>
    </source>
</evidence>
<dbReference type="InterPro" id="IPR057485">
    <property type="entry name" value="YbiO-like_TM1"/>
</dbReference>
<feature type="transmembrane region" description="Helical" evidence="7">
    <location>
        <begin position="351"/>
        <end position="368"/>
    </location>
</feature>
<feature type="domain" description="Mechanosensitive ion channel MscS C-terminal" evidence="9">
    <location>
        <begin position="633"/>
        <end position="720"/>
    </location>
</feature>
<dbReference type="AlphaFoldDB" id="A0A1J5QQA5"/>
<dbReference type="InterPro" id="IPR045276">
    <property type="entry name" value="YbiO_bact"/>
</dbReference>
<evidence type="ECO:0000313" key="12">
    <source>
        <dbReference type="EMBL" id="OIQ85584.1"/>
    </source>
</evidence>
<sequence length="747" mass="78998">MSVSSFRSPLLRRLPLLLLLLLLAGTVRPGQAWAADAAAPVSLAASSAAAEPSSEDLHHLLRTLQNPGEREALIRQIQTLIALRAARHPAAAHHAGMGGALVGFLSAQAMRIGATVTALASLAPLTGLLDWGRRIASDPVLRLLWIRGGGLALAVLALALLAGHGLQRLLRRPLRRLRGSAGRVLWLRLSSLIGALLLGWLPAVGLLSCGYAALAIIQATGGLPEPARDFVLAVLNATALVRAVGSAAETLLTPGAVLPLGEETADYWLIWSLRLIRLVVYGWFALGFVFDAGMNGAAHAVLLKAFGLALTGLLIMLILQNRAALAQVIHGPKGRDAGGLGRLRAVLGENWHIVAILYLLGTFGVWAADVPGGFAFLMRATLLSLAVLAAARGLIAAAGGLAARFLAVTPDLEQRLPGLQQRVNLYAPALAVGGRLLVSGVALLLVLQAWGINVFAGLATPAGQRGVGGVVTILLTAALALLLWEAVSLATKMYFSRPGEDGVPVERSARMRTLLPLLRKALAIVLGMGVGLVFLATIGVNIGPLLAGAGIAGIAIGFGAQSLVKDVITGMFVLMQDAVAVGDVVTVAGNSGLVEEISIRSIRLRDQSGTVIIIPFSEVTTVRNMTKDFSYAVFDIGIAYREDVDAVLAVITALAGEIQADADYAWRILEPVEILGLDKFADSAVMVKARLKTKPTQQWTVMREFNRRLKRRFDELNIEMPFPHQTIYFGTDREGKAPPAHIQVDKL</sequence>
<dbReference type="Pfam" id="PF00924">
    <property type="entry name" value="MS_channel_2nd"/>
    <property type="match status" value="1"/>
</dbReference>
<dbReference type="InterPro" id="IPR006685">
    <property type="entry name" value="MscS_channel_2nd"/>
</dbReference>
<comment type="caution">
    <text evidence="12">The sequence shown here is derived from an EMBL/GenBank/DDBJ whole genome shotgun (WGS) entry which is preliminary data.</text>
</comment>
<feature type="transmembrane region" description="Helical" evidence="7">
    <location>
        <begin position="467"/>
        <end position="487"/>
    </location>
</feature>
<accession>A0A1J5QQA5</accession>